<protein>
    <submittedName>
        <fullName evidence="1">Uncharacterized protein</fullName>
    </submittedName>
</protein>
<proteinExistence type="predicted"/>
<organism evidence="1 2">
    <name type="scientific">Puccinia striiformis f. sp. tritici PST-78</name>
    <dbReference type="NCBI Taxonomy" id="1165861"/>
    <lineage>
        <taxon>Eukaryota</taxon>
        <taxon>Fungi</taxon>
        <taxon>Dikarya</taxon>
        <taxon>Basidiomycota</taxon>
        <taxon>Pucciniomycotina</taxon>
        <taxon>Pucciniomycetes</taxon>
        <taxon>Pucciniales</taxon>
        <taxon>Pucciniaceae</taxon>
        <taxon>Puccinia</taxon>
    </lineage>
</organism>
<evidence type="ECO:0000313" key="2">
    <source>
        <dbReference type="Proteomes" id="UP000054564"/>
    </source>
</evidence>
<evidence type="ECO:0000313" key="1">
    <source>
        <dbReference type="EMBL" id="KNF06398.1"/>
    </source>
</evidence>
<comment type="caution">
    <text evidence="1">The sequence shown here is derived from an EMBL/GenBank/DDBJ whole genome shotgun (WGS) entry which is preliminary data.</text>
</comment>
<gene>
    <name evidence="1" type="ORF">PSTG_00281</name>
</gene>
<dbReference type="EMBL" id="AJIL01000003">
    <property type="protein sequence ID" value="KNF06398.1"/>
    <property type="molecule type" value="Genomic_DNA"/>
</dbReference>
<reference evidence="2" key="1">
    <citation type="submission" date="2014-03" db="EMBL/GenBank/DDBJ databases">
        <title>The Genome Sequence of Puccinia striiformis f. sp. tritici PST-78.</title>
        <authorList>
            <consortium name="The Broad Institute Genome Sequencing Platform"/>
            <person name="Cuomo C."/>
            <person name="Hulbert S."/>
            <person name="Chen X."/>
            <person name="Walker B."/>
            <person name="Young S.K."/>
            <person name="Zeng Q."/>
            <person name="Gargeya S."/>
            <person name="Fitzgerald M."/>
            <person name="Haas B."/>
            <person name="Abouelleil A."/>
            <person name="Alvarado L."/>
            <person name="Arachchi H.M."/>
            <person name="Berlin A.M."/>
            <person name="Chapman S.B."/>
            <person name="Goldberg J."/>
            <person name="Griggs A."/>
            <person name="Gujja S."/>
            <person name="Hansen M."/>
            <person name="Howarth C."/>
            <person name="Imamovic A."/>
            <person name="Larimer J."/>
            <person name="McCowan C."/>
            <person name="Montmayeur A."/>
            <person name="Murphy C."/>
            <person name="Neiman D."/>
            <person name="Pearson M."/>
            <person name="Priest M."/>
            <person name="Roberts A."/>
            <person name="Saif S."/>
            <person name="Shea T."/>
            <person name="Sisk P."/>
            <person name="Sykes S."/>
            <person name="Wortman J."/>
            <person name="Nusbaum C."/>
            <person name="Birren B."/>
        </authorList>
    </citation>
    <scope>NUCLEOTIDE SEQUENCE [LARGE SCALE GENOMIC DNA]</scope>
    <source>
        <strain evidence="2">race PST-78</strain>
    </source>
</reference>
<sequence length="134" mass="14934">MTTVAPITVKDGQAPIVPMKRPPETVALVNRLPRIGVPTPKRTDVRETVESTSMFGCPDKISVHGLFGSPPPNFKNNKIFFLPGFFGSRNSKTRRGLLARLSDELQLLRSLAKLSNESAKLFALRLQLHCYLQF</sequence>
<accession>A0A0L0W4C9</accession>
<dbReference type="Proteomes" id="UP000054564">
    <property type="component" value="Unassembled WGS sequence"/>
</dbReference>
<name>A0A0L0W4C9_9BASI</name>
<keyword evidence="2" id="KW-1185">Reference proteome</keyword>
<dbReference type="AlphaFoldDB" id="A0A0L0W4C9"/>